<reference evidence="2 3" key="1">
    <citation type="journal article" date="2020" name="Nat. Food">
        <title>A phased Vanilla planifolia genome enables genetic improvement of flavour and production.</title>
        <authorList>
            <person name="Hasing T."/>
            <person name="Tang H."/>
            <person name="Brym M."/>
            <person name="Khazi F."/>
            <person name="Huang T."/>
            <person name="Chambers A.H."/>
        </authorList>
    </citation>
    <scope>NUCLEOTIDE SEQUENCE [LARGE SCALE GENOMIC DNA]</scope>
    <source>
        <tissue evidence="2">Leaf</tissue>
    </source>
</reference>
<dbReference type="EMBL" id="JADCNL010000011">
    <property type="protein sequence ID" value="KAG0460851.1"/>
    <property type="molecule type" value="Genomic_DNA"/>
</dbReference>
<evidence type="ECO:0000313" key="2">
    <source>
        <dbReference type="EMBL" id="KAG0460851.1"/>
    </source>
</evidence>
<name>A0A835PUW1_VANPL</name>
<feature type="region of interest" description="Disordered" evidence="1">
    <location>
        <begin position="145"/>
        <end position="169"/>
    </location>
</feature>
<sequence>MDASDLHHRLMKQRRLNGSSCIKSDGHSYWNRFQGRLGGRFGGRAAENFHYNARKMGRQAKAGDAVNPLNFVGPRSVVELRGVRADATKNIDSISSLEHKSKKCLKEAELPDYDVSVLFESPKTLSVLKQKRSAGPQNGAILVASNNRKEENEVKLHSRRDAHEGKHSRRDALKGNFENYDQIGVDQPKVETCAEEEALNHVDGDRITSRQHAIGDEKEPWYSNPTDGGCEAEAGVITRGNMTSQDAWMSTPMNMMKKVTLPKGLASFTLRIQLVLRFQKFS</sequence>
<dbReference type="AlphaFoldDB" id="A0A835PUW1"/>
<accession>A0A835PUW1</accession>
<proteinExistence type="predicted"/>
<dbReference type="Proteomes" id="UP000636800">
    <property type="component" value="Chromosome 11"/>
</dbReference>
<feature type="compositionally biased region" description="Basic and acidic residues" evidence="1">
    <location>
        <begin position="147"/>
        <end position="169"/>
    </location>
</feature>
<evidence type="ECO:0000256" key="1">
    <source>
        <dbReference type="SAM" id="MobiDB-lite"/>
    </source>
</evidence>
<protein>
    <submittedName>
        <fullName evidence="2">Uncharacterized protein</fullName>
    </submittedName>
</protein>
<dbReference type="OrthoDB" id="1714508at2759"/>
<keyword evidence="3" id="KW-1185">Reference proteome</keyword>
<gene>
    <name evidence="2" type="ORF">HPP92_021148</name>
</gene>
<organism evidence="2 3">
    <name type="scientific">Vanilla planifolia</name>
    <name type="common">Vanilla</name>
    <dbReference type="NCBI Taxonomy" id="51239"/>
    <lineage>
        <taxon>Eukaryota</taxon>
        <taxon>Viridiplantae</taxon>
        <taxon>Streptophyta</taxon>
        <taxon>Embryophyta</taxon>
        <taxon>Tracheophyta</taxon>
        <taxon>Spermatophyta</taxon>
        <taxon>Magnoliopsida</taxon>
        <taxon>Liliopsida</taxon>
        <taxon>Asparagales</taxon>
        <taxon>Orchidaceae</taxon>
        <taxon>Vanilloideae</taxon>
        <taxon>Vanilleae</taxon>
        <taxon>Vanilla</taxon>
    </lineage>
</organism>
<evidence type="ECO:0000313" key="3">
    <source>
        <dbReference type="Proteomes" id="UP000636800"/>
    </source>
</evidence>
<comment type="caution">
    <text evidence="2">The sequence shown here is derived from an EMBL/GenBank/DDBJ whole genome shotgun (WGS) entry which is preliminary data.</text>
</comment>